<evidence type="ECO:0000256" key="1">
    <source>
        <dbReference type="ARBA" id="ARBA00022737"/>
    </source>
</evidence>
<evidence type="ECO:0000313" key="5">
    <source>
        <dbReference type="Proteomes" id="UP000620327"/>
    </source>
</evidence>
<comment type="caution">
    <text evidence="4">The sequence shown here is derived from an EMBL/GenBank/DDBJ whole genome shotgun (WGS) entry which is preliminary data.</text>
</comment>
<feature type="domain" description="SLH" evidence="3">
    <location>
        <begin position="22"/>
        <end position="85"/>
    </location>
</feature>
<evidence type="ECO:0000313" key="4">
    <source>
        <dbReference type="EMBL" id="MBC5769851.1"/>
    </source>
</evidence>
<feature type="signal peptide" evidence="2">
    <location>
        <begin position="1"/>
        <end position="24"/>
    </location>
</feature>
<dbReference type="Proteomes" id="UP000620327">
    <property type="component" value="Unassembled WGS sequence"/>
</dbReference>
<keyword evidence="2" id="KW-0732">Signal</keyword>
<sequence length="1017" mass="112256">MKKFLSLVLALVMTMSLVTVSAGAKDFTDNDKITYDEAVAVMSAAKVIDGYAEGDFRPTNTLTRGAAAKIICNLILGPTTASALVADAAPYKDVPTNSTFAGYIAYCQKEGIISGYADGTFKPGNTLTGYAFMKMLLGALGYDSAIEGYTGANWSIAVAKQAINAGLNNSLKGSFNGVKAVTREEACLYAFNTLKATMVEYDNRIVVGEGSSAVAISGVRKDLTWNKGTLNDGKIKKDGYVQFGEQYFEKLTRTDDTDDFGRPASKWTYDKKDVGTYVNYDLLVSEYTTKVKGGNVYSDIGSVAADYDLTYYVDGVKLEKDAVKTQSSYIAKKNDDKMGDSGNGVLTQIFVDNDDEALTIVEINTYLAKTDDYNEKKETLKFNEIYGYGDVKLTKKLVKAVEAVELDDIASIKDYKDGDMVLLTIANGEVKTITPAETVKGTEIDEFSKQDYVNAGQKYSYAATGKLDGSFGIDELNNYDNKNLDDKTFDLYLDQYGYLIGIEQVEDDVEYVFITSYEVTSKWMTNRTAKATAIFEDGTTKDIEVNLKKSDDDVVTDWTAGEKGKTNENRWYEYTVKNDSYELTLAATQIHDTDTDKIDSKHVSQKGFNTATQKADSNYYYGNADTNYITVSIDDVNDKVAVDKVESVVKGVKNVSINVWDKAKAKTEAELPNATDVTYGIYTVYEKNKAYARASIVVGDDGSVSDRYAYLYDEPNYERYNKSEDVYYWEMDAVIDGVKTTVTFKSDLPFKDTVLDTMGVEGGMFKLSYDKDGYAVDADKLKEGIDNDYILLSKYNNQKPDDLNIITNKGEFTSEKVQVEKDTLWITDQTAKRGFALADKCPAVIVELNKDSKGNWEIDDTVEYTTVEKAVRSMETYDTKDKFATFEGEIYLMFKDGIVSSVVLVDKVAKDGHIKDNTTGKITEAAISKDASGKLVATWTDNNAYAGSKYVVDFYLVDGTKEYLKDSVTGVSGNKDDHSEISSAIAQNGDYYAVIRILDKDGKVVASATTAVKGFAF</sequence>
<reference evidence="4" key="1">
    <citation type="submission" date="2020-08" db="EMBL/GenBank/DDBJ databases">
        <title>Genome public.</title>
        <authorList>
            <person name="Liu C."/>
            <person name="Sun Q."/>
        </authorList>
    </citation>
    <scope>NUCLEOTIDE SEQUENCE</scope>
    <source>
        <strain evidence="4">BX15</strain>
    </source>
</reference>
<proteinExistence type="predicted"/>
<feature type="domain" description="SLH" evidence="3">
    <location>
        <begin position="87"/>
        <end position="150"/>
    </location>
</feature>
<organism evidence="4 5">
    <name type="scientific">Dysosmobacter segnis</name>
    <dbReference type="NCBI Taxonomy" id="2763042"/>
    <lineage>
        <taxon>Bacteria</taxon>
        <taxon>Bacillati</taxon>
        <taxon>Bacillota</taxon>
        <taxon>Clostridia</taxon>
        <taxon>Eubacteriales</taxon>
        <taxon>Oscillospiraceae</taxon>
        <taxon>Dysosmobacter</taxon>
    </lineage>
</organism>
<dbReference type="PROSITE" id="PS51272">
    <property type="entry name" value="SLH"/>
    <property type="match status" value="2"/>
</dbReference>
<protein>
    <submittedName>
        <fullName evidence="4">S-layer homology domain-containing protein</fullName>
    </submittedName>
</protein>
<accession>A0A923S6R5</accession>
<dbReference type="InterPro" id="IPR001119">
    <property type="entry name" value="SLH_dom"/>
</dbReference>
<keyword evidence="5" id="KW-1185">Reference proteome</keyword>
<dbReference type="AlphaFoldDB" id="A0A923S6R5"/>
<evidence type="ECO:0000259" key="3">
    <source>
        <dbReference type="PROSITE" id="PS51272"/>
    </source>
</evidence>
<name>A0A923S6R5_9FIRM</name>
<dbReference type="Pfam" id="PF00395">
    <property type="entry name" value="SLH"/>
    <property type="match status" value="2"/>
</dbReference>
<dbReference type="RefSeq" id="WP_187014202.1">
    <property type="nucleotide sequence ID" value="NZ_JACOQI010000004.1"/>
</dbReference>
<keyword evidence="1" id="KW-0677">Repeat</keyword>
<evidence type="ECO:0000256" key="2">
    <source>
        <dbReference type="SAM" id="SignalP"/>
    </source>
</evidence>
<feature type="chain" id="PRO_5038094467" evidence="2">
    <location>
        <begin position="25"/>
        <end position="1017"/>
    </location>
</feature>
<dbReference type="EMBL" id="JACOQI010000004">
    <property type="protein sequence ID" value="MBC5769851.1"/>
    <property type="molecule type" value="Genomic_DNA"/>
</dbReference>
<gene>
    <name evidence="4" type="ORF">H8Z83_05860</name>
</gene>